<organism evidence="1">
    <name type="scientific">Arundo donax</name>
    <name type="common">Giant reed</name>
    <name type="synonym">Donax arundinaceus</name>
    <dbReference type="NCBI Taxonomy" id="35708"/>
    <lineage>
        <taxon>Eukaryota</taxon>
        <taxon>Viridiplantae</taxon>
        <taxon>Streptophyta</taxon>
        <taxon>Embryophyta</taxon>
        <taxon>Tracheophyta</taxon>
        <taxon>Spermatophyta</taxon>
        <taxon>Magnoliopsida</taxon>
        <taxon>Liliopsida</taxon>
        <taxon>Poales</taxon>
        <taxon>Poaceae</taxon>
        <taxon>PACMAD clade</taxon>
        <taxon>Arundinoideae</taxon>
        <taxon>Arundineae</taxon>
        <taxon>Arundo</taxon>
    </lineage>
</organism>
<sequence length="19" mass="2339">MVKLMTCLLHLHWLRTQSQ</sequence>
<reference evidence="1" key="2">
    <citation type="journal article" date="2015" name="Data Brief">
        <title>Shoot transcriptome of the giant reed, Arundo donax.</title>
        <authorList>
            <person name="Barrero R.A."/>
            <person name="Guerrero F.D."/>
            <person name="Moolhuijzen P."/>
            <person name="Goolsby J.A."/>
            <person name="Tidwell J."/>
            <person name="Bellgard S.E."/>
            <person name="Bellgard M.I."/>
        </authorList>
    </citation>
    <scope>NUCLEOTIDE SEQUENCE</scope>
    <source>
        <tissue evidence="1">Shoot tissue taken approximately 20 cm above the soil surface</tissue>
    </source>
</reference>
<evidence type="ECO:0000313" key="1">
    <source>
        <dbReference type="EMBL" id="JAE22853.1"/>
    </source>
</evidence>
<proteinExistence type="predicted"/>
<protein>
    <submittedName>
        <fullName evidence="1">AGO913</fullName>
    </submittedName>
</protein>
<reference evidence="1" key="1">
    <citation type="submission" date="2014-09" db="EMBL/GenBank/DDBJ databases">
        <authorList>
            <person name="Magalhaes I.L.F."/>
            <person name="Oliveira U."/>
            <person name="Santos F.R."/>
            <person name="Vidigal T.H.D.A."/>
            <person name="Brescovit A.D."/>
            <person name="Santos A.J."/>
        </authorList>
    </citation>
    <scope>NUCLEOTIDE SEQUENCE</scope>
    <source>
        <tissue evidence="1">Shoot tissue taken approximately 20 cm above the soil surface</tissue>
    </source>
</reference>
<dbReference type="EMBL" id="GBRH01175043">
    <property type="protein sequence ID" value="JAE22853.1"/>
    <property type="molecule type" value="Transcribed_RNA"/>
</dbReference>
<accession>A0A0A9GQ82</accession>
<dbReference type="AlphaFoldDB" id="A0A0A9GQ82"/>
<name>A0A0A9GQ82_ARUDO</name>